<reference evidence="2" key="1">
    <citation type="submission" date="2022-11" db="EMBL/GenBank/DDBJ databases">
        <title>Description of Microcella daejonensis nov. sp, isolated from riverside soil.</title>
        <authorList>
            <person name="Molina K.M."/>
            <person name="Kim S.B."/>
        </authorList>
    </citation>
    <scope>NUCLEOTIDE SEQUENCE</scope>
    <source>
        <strain evidence="2">MMS21-STM12</strain>
    </source>
</reference>
<dbReference type="SUPFAM" id="SSF56601">
    <property type="entry name" value="beta-lactamase/transpeptidase-like"/>
    <property type="match status" value="1"/>
</dbReference>
<dbReference type="Gene3D" id="3.40.710.10">
    <property type="entry name" value="DD-peptidase/beta-lactamase superfamily"/>
    <property type="match status" value="1"/>
</dbReference>
<dbReference type="GO" id="GO:0006508">
    <property type="term" value="P:proteolysis"/>
    <property type="evidence" value="ECO:0007669"/>
    <property type="project" value="InterPro"/>
</dbReference>
<dbReference type="RefSeq" id="WP_267781413.1">
    <property type="nucleotide sequence ID" value="NZ_CP113089.1"/>
</dbReference>
<dbReference type="AlphaFoldDB" id="A0A9E8SBJ4"/>
<dbReference type="EMBL" id="CP113089">
    <property type="protein sequence ID" value="WAB81637.1"/>
    <property type="molecule type" value="Genomic_DNA"/>
</dbReference>
<dbReference type="Pfam" id="PF00768">
    <property type="entry name" value="Peptidase_S11"/>
    <property type="match status" value="1"/>
</dbReference>
<evidence type="ECO:0000313" key="2">
    <source>
        <dbReference type="EMBL" id="WAB81637.1"/>
    </source>
</evidence>
<keyword evidence="3" id="KW-1185">Reference proteome</keyword>
<feature type="domain" description="Peptidase S11 D-alanyl-D-alanine carboxypeptidase A N-terminal" evidence="1">
    <location>
        <begin position="72"/>
        <end position="257"/>
    </location>
</feature>
<dbReference type="InterPro" id="IPR012338">
    <property type="entry name" value="Beta-lactam/transpept-like"/>
</dbReference>
<organism evidence="2 3">
    <name type="scientific">Microcella daejeonensis</name>
    <dbReference type="NCBI Taxonomy" id="2994971"/>
    <lineage>
        <taxon>Bacteria</taxon>
        <taxon>Bacillati</taxon>
        <taxon>Actinomycetota</taxon>
        <taxon>Actinomycetes</taxon>
        <taxon>Micrococcales</taxon>
        <taxon>Microbacteriaceae</taxon>
        <taxon>Microcella</taxon>
    </lineage>
</organism>
<dbReference type="InterPro" id="IPR001967">
    <property type="entry name" value="Peptidase_S11_N"/>
</dbReference>
<dbReference type="GO" id="GO:0009002">
    <property type="term" value="F:serine-type D-Ala-D-Ala carboxypeptidase activity"/>
    <property type="evidence" value="ECO:0007669"/>
    <property type="project" value="InterPro"/>
</dbReference>
<dbReference type="Proteomes" id="UP001164706">
    <property type="component" value="Chromosome"/>
</dbReference>
<protein>
    <recommendedName>
        <fullName evidence="1">Peptidase S11 D-alanyl-D-alanine carboxypeptidase A N-terminal domain-containing protein</fullName>
    </recommendedName>
</protein>
<accession>A0A9E8SBJ4</accession>
<gene>
    <name evidence="2" type="ORF">OVN18_01025</name>
</gene>
<evidence type="ECO:0000259" key="1">
    <source>
        <dbReference type="Pfam" id="PF00768"/>
    </source>
</evidence>
<dbReference type="KEGG" id="mdb:OVN18_01025"/>
<sequence>MRKTISGMLALAVVLVTVWAAGALLSPVPVLEAVEQPPALDAVGVDPAALALPATGSSAVIAGSGDPVAGGETTARPIAGLAKVVLAHVVLDRAPLEVGSLGPTTAIDADDVQRLRALQASSVRTVPVVAGQAWTQYDLLAASIIGSGNNIAEVLAASVFGTVDGYLIAAAEWLAENGLDDTVIVDPTGIGSGNVATAADMARLAQLTVADPVLLDLLISRPTASASVGSWSDNAAFPGGTGALGAATTYTDAAGVCTLLIVPVGENYAGVALLGQPDYPTAEAAVAGLLPGLATALQPVTIIEAGDAVGELVADWGQRTDLIATEAVTIVALDTTGVELGYELDERRTALRGTTIGRLTVTTPTSEQTVRLETATTITEPGVAWRFADPFTVLDRWLAEQG</sequence>
<evidence type="ECO:0000313" key="3">
    <source>
        <dbReference type="Proteomes" id="UP001164706"/>
    </source>
</evidence>
<name>A0A9E8SBJ4_9MICO</name>
<proteinExistence type="predicted"/>